<feature type="domain" description="DHFR" evidence="7">
    <location>
        <begin position="1"/>
        <end position="162"/>
    </location>
</feature>
<comment type="caution">
    <text evidence="8">The sequence shown here is derived from an EMBL/GenBank/DDBJ whole genome shotgun (WGS) entry which is preliminary data.</text>
</comment>
<dbReference type="PATRIC" id="fig|1393034.3.peg.769"/>
<keyword evidence="6" id="KW-0560">Oxidoreductase</keyword>
<evidence type="ECO:0000256" key="1">
    <source>
        <dbReference type="ARBA" id="ARBA00004903"/>
    </source>
</evidence>
<dbReference type="EC" id="1.5.1.3" evidence="3"/>
<dbReference type="PRINTS" id="PR00070">
    <property type="entry name" value="DHFR"/>
</dbReference>
<keyword evidence="4" id="KW-0554">One-carbon metabolism</keyword>
<dbReference type="STRING" id="1393034.HMPREF3192_00795"/>
<dbReference type="GO" id="GO:0004146">
    <property type="term" value="F:dihydrofolate reductase activity"/>
    <property type="evidence" value="ECO:0007669"/>
    <property type="project" value="UniProtKB-EC"/>
</dbReference>
<dbReference type="PANTHER" id="PTHR48069:SF3">
    <property type="entry name" value="DIHYDROFOLATE REDUCTASE"/>
    <property type="match status" value="1"/>
</dbReference>
<dbReference type="UniPathway" id="UPA00077">
    <property type="reaction ID" value="UER00158"/>
</dbReference>
<organism evidence="8 9">
    <name type="scientific">Atopobium deltae</name>
    <dbReference type="NCBI Taxonomy" id="1393034"/>
    <lineage>
        <taxon>Bacteria</taxon>
        <taxon>Bacillati</taxon>
        <taxon>Actinomycetota</taxon>
        <taxon>Coriobacteriia</taxon>
        <taxon>Coriobacteriales</taxon>
        <taxon>Atopobiaceae</taxon>
        <taxon>Atopobium</taxon>
    </lineage>
</organism>
<dbReference type="InterPro" id="IPR012259">
    <property type="entry name" value="DHFR"/>
</dbReference>
<dbReference type="EMBL" id="LSCR01000012">
    <property type="protein sequence ID" value="KXB34696.1"/>
    <property type="molecule type" value="Genomic_DNA"/>
</dbReference>
<dbReference type="Gene3D" id="3.40.430.10">
    <property type="entry name" value="Dihydrofolate Reductase, subunit A"/>
    <property type="match status" value="1"/>
</dbReference>
<dbReference type="SUPFAM" id="SSF53597">
    <property type="entry name" value="Dihydrofolate reductase-like"/>
    <property type="match status" value="1"/>
</dbReference>
<dbReference type="GO" id="GO:0050661">
    <property type="term" value="F:NADP binding"/>
    <property type="evidence" value="ECO:0007669"/>
    <property type="project" value="InterPro"/>
</dbReference>
<dbReference type="AlphaFoldDB" id="A0A133XUS0"/>
<evidence type="ECO:0000313" key="9">
    <source>
        <dbReference type="Proteomes" id="UP000070675"/>
    </source>
</evidence>
<dbReference type="Pfam" id="PF00186">
    <property type="entry name" value="DHFR_1"/>
    <property type="match status" value="1"/>
</dbReference>
<evidence type="ECO:0000256" key="2">
    <source>
        <dbReference type="ARBA" id="ARBA00009539"/>
    </source>
</evidence>
<dbReference type="PANTHER" id="PTHR48069">
    <property type="entry name" value="DIHYDROFOLATE REDUCTASE"/>
    <property type="match status" value="1"/>
</dbReference>
<dbReference type="OrthoDB" id="9804315at2"/>
<dbReference type="GO" id="GO:0006730">
    <property type="term" value="P:one-carbon metabolic process"/>
    <property type="evidence" value="ECO:0007669"/>
    <property type="project" value="UniProtKB-KW"/>
</dbReference>
<dbReference type="GO" id="GO:0046452">
    <property type="term" value="P:dihydrofolate metabolic process"/>
    <property type="evidence" value="ECO:0007669"/>
    <property type="project" value="TreeGrafter"/>
</dbReference>
<dbReference type="InterPro" id="IPR001796">
    <property type="entry name" value="DHFR_dom"/>
</dbReference>
<dbReference type="GO" id="GO:0046655">
    <property type="term" value="P:folic acid metabolic process"/>
    <property type="evidence" value="ECO:0007669"/>
    <property type="project" value="TreeGrafter"/>
</dbReference>
<dbReference type="PROSITE" id="PS51330">
    <property type="entry name" value="DHFR_2"/>
    <property type="match status" value="1"/>
</dbReference>
<gene>
    <name evidence="8" type="ORF">HMPREF3192_00795</name>
</gene>
<comment type="similarity">
    <text evidence="2">Belongs to the dihydrofolate reductase family.</text>
</comment>
<dbReference type="RefSeq" id="WP_066305375.1">
    <property type="nucleotide sequence ID" value="NZ_KQ959492.1"/>
</dbReference>
<dbReference type="GO" id="GO:0046654">
    <property type="term" value="P:tetrahydrofolate biosynthetic process"/>
    <property type="evidence" value="ECO:0007669"/>
    <property type="project" value="UniProtKB-UniPathway"/>
</dbReference>
<dbReference type="Proteomes" id="UP000070675">
    <property type="component" value="Unassembled WGS sequence"/>
</dbReference>
<keyword evidence="5" id="KW-0521">NADP</keyword>
<name>A0A133XUS0_9ACTN</name>
<evidence type="ECO:0000256" key="6">
    <source>
        <dbReference type="ARBA" id="ARBA00023002"/>
    </source>
</evidence>
<protein>
    <recommendedName>
        <fullName evidence="3">dihydrofolate reductase</fullName>
        <ecNumber evidence="3">1.5.1.3</ecNumber>
    </recommendedName>
</protein>
<comment type="pathway">
    <text evidence="1">Cofactor biosynthesis; tetrahydrofolate biosynthesis; 5,6,7,8-tetrahydrofolate from 7,8-dihydrofolate: step 1/1.</text>
</comment>
<dbReference type="InterPro" id="IPR024072">
    <property type="entry name" value="DHFR-like_dom_sf"/>
</dbReference>
<keyword evidence="9" id="KW-1185">Reference proteome</keyword>
<evidence type="ECO:0000259" key="7">
    <source>
        <dbReference type="PROSITE" id="PS51330"/>
    </source>
</evidence>
<evidence type="ECO:0000256" key="4">
    <source>
        <dbReference type="ARBA" id="ARBA00022563"/>
    </source>
</evidence>
<evidence type="ECO:0000256" key="3">
    <source>
        <dbReference type="ARBA" id="ARBA00012856"/>
    </source>
</evidence>
<proteinExistence type="inferred from homology"/>
<dbReference type="CDD" id="cd00209">
    <property type="entry name" value="DHFR"/>
    <property type="match status" value="1"/>
</dbReference>
<accession>A0A133XUS0</accession>
<sequence>MRAIVAVTSDWAIGYKGQLLIRNKSDMKHFVAHTTDGTVIMGRTTLESFPGASPLPRRRNIVLTRDMSYAPEGVEVVHSIEQALAAVRDDDPQTVWCIGGQSIYEQLLPHCSEVIVTKHACQRPADAWFVNLDADPTWQLVDTEPGGITDEGIEFRFLTYRKR</sequence>
<reference evidence="9" key="1">
    <citation type="submission" date="2016-01" db="EMBL/GenBank/DDBJ databases">
        <authorList>
            <person name="Mitreva M."/>
            <person name="Pepin K.H."/>
            <person name="Mihindukulasuriya K.A."/>
            <person name="Fulton R."/>
            <person name="Fronick C."/>
            <person name="O'Laughlin M."/>
            <person name="Miner T."/>
            <person name="Herter B."/>
            <person name="Rosa B.A."/>
            <person name="Cordes M."/>
            <person name="Tomlinson C."/>
            <person name="Wollam A."/>
            <person name="Palsikar V.B."/>
            <person name="Mardis E.R."/>
            <person name="Wilson R.K."/>
        </authorList>
    </citation>
    <scope>NUCLEOTIDE SEQUENCE [LARGE SCALE GENOMIC DNA]</scope>
    <source>
        <strain evidence="9">DNF00019</strain>
    </source>
</reference>
<evidence type="ECO:0000313" key="8">
    <source>
        <dbReference type="EMBL" id="KXB34696.1"/>
    </source>
</evidence>
<evidence type="ECO:0000256" key="5">
    <source>
        <dbReference type="ARBA" id="ARBA00022857"/>
    </source>
</evidence>